<reference evidence="1 2" key="1">
    <citation type="submission" date="2019-02" db="EMBL/GenBank/DDBJ databases">
        <title>Deep-cultivation of Planctomycetes and their phenomic and genomic characterization uncovers novel biology.</title>
        <authorList>
            <person name="Wiegand S."/>
            <person name="Jogler M."/>
            <person name="Boedeker C."/>
            <person name="Pinto D."/>
            <person name="Vollmers J."/>
            <person name="Rivas-Marin E."/>
            <person name="Kohn T."/>
            <person name="Peeters S.H."/>
            <person name="Heuer A."/>
            <person name="Rast P."/>
            <person name="Oberbeckmann S."/>
            <person name="Bunk B."/>
            <person name="Jeske O."/>
            <person name="Meyerdierks A."/>
            <person name="Storesund J.E."/>
            <person name="Kallscheuer N."/>
            <person name="Luecker S."/>
            <person name="Lage O.M."/>
            <person name="Pohl T."/>
            <person name="Merkel B.J."/>
            <person name="Hornburger P."/>
            <person name="Mueller R.-W."/>
            <person name="Bruemmer F."/>
            <person name="Labrenz M."/>
            <person name="Spormann A.M."/>
            <person name="Op Den Camp H."/>
            <person name="Overmann J."/>
            <person name="Amann R."/>
            <person name="Jetten M.S.M."/>
            <person name="Mascher T."/>
            <person name="Medema M.H."/>
            <person name="Devos D.P."/>
            <person name="Kaster A.-K."/>
            <person name="Ovreas L."/>
            <person name="Rohde M."/>
            <person name="Galperin M.Y."/>
            <person name="Jogler C."/>
        </authorList>
    </citation>
    <scope>NUCLEOTIDE SEQUENCE [LARGE SCALE GENOMIC DNA]</scope>
    <source>
        <strain evidence="1 2">Pan54</strain>
    </source>
</reference>
<dbReference type="EMBL" id="SJPG01000001">
    <property type="protein sequence ID" value="TWT64144.1"/>
    <property type="molecule type" value="Genomic_DNA"/>
</dbReference>
<sequence>MIKWLSKYFSSEQSYPLPKEWQKILARNAAFRTQLDPATQKRLDLGIAAFVRDKYWEGCGGLELSDEHRVTIAAHALKITLGFEEDYFDDVQTILVYPSTYKAQAKENIGGGIIVEGKSARLGESWYHGPVILAWSDIESQILHRGNPRNVIAHEFAHQLDYRNGPAADGVPPIESAEQATRWLDVMKREYEKLCQICQHRGKRSVLDCYGATNRAEFFAVATESFFEDANRLSSECPELFQEMMGFYQQDPRQQMI</sequence>
<organism evidence="1 2">
    <name type="scientific">Rubinisphaera italica</name>
    <dbReference type="NCBI Taxonomy" id="2527969"/>
    <lineage>
        <taxon>Bacteria</taxon>
        <taxon>Pseudomonadati</taxon>
        <taxon>Planctomycetota</taxon>
        <taxon>Planctomycetia</taxon>
        <taxon>Planctomycetales</taxon>
        <taxon>Planctomycetaceae</taxon>
        <taxon>Rubinisphaera</taxon>
    </lineage>
</organism>
<dbReference type="Pfam" id="PF06167">
    <property type="entry name" value="Peptidase_M90"/>
    <property type="match status" value="1"/>
</dbReference>
<gene>
    <name evidence="1" type="primary">mtfA</name>
    <name evidence="1" type="ORF">Pan54_49050</name>
</gene>
<dbReference type="Gene3D" id="1.10.472.150">
    <property type="entry name" value="Glucose-regulated metallo-peptidase M90, N-terminal domain"/>
    <property type="match status" value="1"/>
</dbReference>
<dbReference type="GO" id="GO:0008237">
    <property type="term" value="F:metallopeptidase activity"/>
    <property type="evidence" value="ECO:0007669"/>
    <property type="project" value="InterPro"/>
</dbReference>
<dbReference type="InterPro" id="IPR024079">
    <property type="entry name" value="MetalloPept_cat_dom_sf"/>
</dbReference>
<dbReference type="CDD" id="cd20169">
    <property type="entry name" value="Peptidase_M90_mtfA"/>
    <property type="match status" value="1"/>
</dbReference>
<accession>A0A5C5XML6</accession>
<name>A0A5C5XML6_9PLAN</name>
<keyword evidence="2" id="KW-1185">Reference proteome</keyword>
<protein>
    <submittedName>
        <fullName evidence="1">Protein MtfA</fullName>
    </submittedName>
</protein>
<dbReference type="OrthoDB" id="9786424at2"/>
<proteinExistence type="predicted"/>
<evidence type="ECO:0000313" key="1">
    <source>
        <dbReference type="EMBL" id="TWT64144.1"/>
    </source>
</evidence>
<dbReference type="InterPro" id="IPR010384">
    <property type="entry name" value="MtfA_fam"/>
</dbReference>
<dbReference type="SUPFAM" id="SSF55486">
    <property type="entry name" value="Metalloproteases ('zincins'), catalytic domain"/>
    <property type="match status" value="1"/>
</dbReference>
<dbReference type="AlphaFoldDB" id="A0A5C5XML6"/>
<evidence type="ECO:0000313" key="2">
    <source>
        <dbReference type="Proteomes" id="UP000316095"/>
    </source>
</evidence>
<comment type="caution">
    <text evidence="1">The sequence shown here is derived from an EMBL/GenBank/DDBJ whole genome shotgun (WGS) entry which is preliminary data.</text>
</comment>
<dbReference type="Gene3D" id="3.40.390.10">
    <property type="entry name" value="Collagenase (Catalytic Domain)"/>
    <property type="match status" value="1"/>
</dbReference>
<dbReference type="Proteomes" id="UP000316095">
    <property type="component" value="Unassembled WGS sequence"/>
</dbReference>
<dbReference type="GO" id="GO:0004177">
    <property type="term" value="F:aminopeptidase activity"/>
    <property type="evidence" value="ECO:0007669"/>
    <property type="project" value="TreeGrafter"/>
</dbReference>
<dbReference type="PANTHER" id="PTHR30164">
    <property type="entry name" value="MTFA PEPTIDASE"/>
    <property type="match status" value="1"/>
</dbReference>
<dbReference type="GO" id="GO:0005829">
    <property type="term" value="C:cytosol"/>
    <property type="evidence" value="ECO:0007669"/>
    <property type="project" value="TreeGrafter"/>
</dbReference>
<dbReference type="PANTHER" id="PTHR30164:SF2">
    <property type="entry name" value="PROTEIN MTFA"/>
    <property type="match status" value="1"/>
</dbReference>
<dbReference type="RefSeq" id="WP_146505884.1">
    <property type="nucleotide sequence ID" value="NZ_SJPG01000001.1"/>
</dbReference>
<dbReference type="InterPro" id="IPR042252">
    <property type="entry name" value="MtfA_N"/>
</dbReference>